<accession>A0A0E3Z255</accession>
<evidence type="ECO:0000313" key="2">
    <source>
        <dbReference type="EMBL" id="AKC87079.1"/>
    </source>
</evidence>
<name>A0A0E3Z255_9GAMM</name>
<reference evidence="2 3" key="1">
    <citation type="journal article" date="2015" name="Genome Announc.">
        <title>Complete Genome Sequence of Pseudoxanthomonas suwonensis Strain J1, a Cellulose-Degrading Bacterium Isolated from Leaf- and Wood-Enriched Soil.</title>
        <authorList>
            <person name="Hou L."/>
            <person name="Jiang J."/>
            <person name="Xu Z."/>
            <person name="Zhou Y."/>
            <person name="Leung F.C."/>
        </authorList>
    </citation>
    <scope>NUCLEOTIDE SEQUENCE [LARGE SCALE GENOMIC DNA]</scope>
    <source>
        <strain evidence="2 3">J1</strain>
    </source>
</reference>
<dbReference type="KEGG" id="psuw:WQ53_10300"/>
<evidence type="ECO:0000256" key="1">
    <source>
        <dbReference type="SAM" id="MobiDB-lite"/>
    </source>
</evidence>
<sequence>MRSCTVDNTKKNETRDLNRDPLTGAPGSHPVGVGVGGVGGAAAGVVIGALGGPLGMLIGGGIGTLVGAAAGKGVAERIDPTGEEVFWRQTHASRPYHDARFDYENDYAPAYSYGVDARARMADRVWDDRLEHELGAGWGQVRGQSKLEWDHARDAVRDAWDRSDRTYRAYDASDRYYADQFERVDYREADAGFDDYRPAYRYGTQARSRYGDREWDDHLESELGQGWDQAKGNSRLGWEQAKAATRDAWHNVERALPGDADGDGR</sequence>
<keyword evidence="3" id="KW-1185">Reference proteome</keyword>
<feature type="compositionally biased region" description="Basic and acidic residues" evidence="1">
    <location>
        <begin position="8"/>
        <end position="19"/>
    </location>
</feature>
<gene>
    <name evidence="2" type="ORF">WQ53_10300</name>
</gene>
<feature type="region of interest" description="Disordered" evidence="1">
    <location>
        <begin position="1"/>
        <end position="28"/>
    </location>
</feature>
<dbReference type="OrthoDB" id="5966759at2"/>
<evidence type="ECO:0008006" key="4">
    <source>
        <dbReference type="Google" id="ProtNLM"/>
    </source>
</evidence>
<proteinExistence type="predicted"/>
<dbReference type="PATRIC" id="fig|314722.6.peg.2216"/>
<dbReference type="EMBL" id="CP011144">
    <property type="protein sequence ID" value="AKC87079.1"/>
    <property type="molecule type" value="Genomic_DNA"/>
</dbReference>
<evidence type="ECO:0000313" key="3">
    <source>
        <dbReference type="Proteomes" id="UP000033067"/>
    </source>
</evidence>
<organism evidence="2 3">
    <name type="scientific">Pseudoxanthomonas suwonensis</name>
    <dbReference type="NCBI Taxonomy" id="314722"/>
    <lineage>
        <taxon>Bacteria</taxon>
        <taxon>Pseudomonadati</taxon>
        <taxon>Pseudomonadota</taxon>
        <taxon>Gammaproteobacteria</taxon>
        <taxon>Lysobacterales</taxon>
        <taxon>Lysobacteraceae</taxon>
        <taxon>Pseudoxanthomonas</taxon>
    </lineage>
</organism>
<dbReference type="Proteomes" id="UP000033067">
    <property type="component" value="Chromosome"/>
</dbReference>
<dbReference type="AlphaFoldDB" id="A0A0E3Z255"/>
<protein>
    <recommendedName>
        <fullName evidence="4">Glycine zipper domain-containing protein</fullName>
    </recommendedName>
</protein>